<gene>
    <name evidence="1" type="ORF">AM629_03085</name>
</gene>
<evidence type="ECO:0000313" key="1">
    <source>
        <dbReference type="EMBL" id="KOY63546.1"/>
    </source>
</evidence>
<dbReference type="Proteomes" id="UP000037727">
    <property type="component" value="Unassembled WGS sequence"/>
</dbReference>
<keyword evidence="2" id="KW-1185">Reference proteome</keyword>
<organism evidence="1 2">
    <name type="scientific">Photorhabdus heterorhabditis</name>
    <dbReference type="NCBI Taxonomy" id="880156"/>
    <lineage>
        <taxon>Bacteria</taxon>
        <taxon>Pseudomonadati</taxon>
        <taxon>Pseudomonadota</taxon>
        <taxon>Gammaproteobacteria</taxon>
        <taxon>Enterobacterales</taxon>
        <taxon>Morganellaceae</taxon>
        <taxon>Photorhabdus</taxon>
    </lineage>
</organism>
<dbReference type="RefSeq" id="WP_054476035.1">
    <property type="nucleotide sequence ID" value="NZ_CAWMRL010000004.1"/>
</dbReference>
<reference evidence="1 2" key="1">
    <citation type="submission" date="2015-09" db="EMBL/GenBank/DDBJ databases">
        <title>Draft genome sequence and assembly of Photorhabdus sp. VMG, a bacterial symbiont associated with Heterorhabditis zealandica.</title>
        <authorList>
            <person name="Naidoo S."/>
            <person name="Featherston J."/>
            <person name="Mothupi B."/>
            <person name="Gray V.M."/>
        </authorList>
    </citation>
    <scope>NUCLEOTIDE SEQUENCE [LARGE SCALE GENOMIC DNA]</scope>
    <source>
        <strain evidence="1 2">VMG</strain>
    </source>
</reference>
<proteinExistence type="predicted"/>
<evidence type="ECO:0000313" key="2">
    <source>
        <dbReference type="Proteomes" id="UP000037727"/>
    </source>
</evidence>
<comment type="caution">
    <text evidence="1">The sequence shown here is derived from an EMBL/GenBank/DDBJ whole genome shotgun (WGS) entry which is preliminary data.</text>
</comment>
<name>A0ABR5KGB0_9GAMM</name>
<accession>A0ABR5KGB0</accession>
<sequence>MVSLGFDSKELSLLEQTVNQKKSYLTGRIQGLLVVCLTKHILPITIITFRKEKILIFSLGKIRCKPSVGRGTVTTTAILFRELHREGNIMPTLLLAMLFAAYE</sequence>
<protein>
    <submittedName>
        <fullName evidence="1">Uncharacterized protein</fullName>
    </submittedName>
</protein>
<dbReference type="EMBL" id="LJCS01000004">
    <property type="protein sequence ID" value="KOY63546.1"/>
    <property type="molecule type" value="Genomic_DNA"/>
</dbReference>